<keyword evidence="3" id="KW-0489">Methyltransferase</keyword>
<dbReference type="InterPro" id="IPR029063">
    <property type="entry name" value="SAM-dependent_MTases_sf"/>
</dbReference>
<organism evidence="3 4">
    <name type="scientific">Enhydrobacter aerosaccus</name>
    <dbReference type="NCBI Taxonomy" id="225324"/>
    <lineage>
        <taxon>Bacteria</taxon>
        <taxon>Pseudomonadati</taxon>
        <taxon>Pseudomonadota</taxon>
        <taxon>Alphaproteobacteria</taxon>
        <taxon>Hyphomicrobiales</taxon>
        <taxon>Enhydrobacter</taxon>
    </lineage>
</organism>
<dbReference type="PANTHER" id="PTHR36973:SF4">
    <property type="entry name" value="NODULATION PROTEIN"/>
    <property type="match status" value="1"/>
</dbReference>
<dbReference type="STRING" id="225324.SAMN02745126_05971"/>
<reference evidence="4" key="1">
    <citation type="submission" date="2017-02" db="EMBL/GenBank/DDBJ databases">
        <authorList>
            <person name="Varghese N."/>
            <person name="Submissions S."/>
        </authorList>
    </citation>
    <scope>NUCLEOTIDE SEQUENCE [LARGE SCALE GENOMIC DNA]</scope>
    <source>
        <strain evidence="4">ATCC 27094</strain>
    </source>
</reference>
<feature type="region of interest" description="Disordered" evidence="1">
    <location>
        <begin position="328"/>
        <end position="352"/>
    </location>
</feature>
<dbReference type="EMBL" id="FUWJ01000015">
    <property type="protein sequence ID" value="SKA37874.1"/>
    <property type="molecule type" value="Genomic_DNA"/>
</dbReference>
<evidence type="ECO:0000313" key="3">
    <source>
        <dbReference type="EMBL" id="SKA37874.1"/>
    </source>
</evidence>
<proteinExistence type="predicted"/>
<gene>
    <name evidence="3" type="ORF">SAMN02745126_05971</name>
</gene>
<accession>A0A1T4TBL5</accession>
<dbReference type="SUPFAM" id="SSF53335">
    <property type="entry name" value="S-adenosyl-L-methionine-dependent methyltransferases"/>
    <property type="match status" value="1"/>
</dbReference>
<dbReference type="InterPro" id="IPR006342">
    <property type="entry name" value="FkbM_mtfrase"/>
</dbReference>
<evidence type="ECO:0000256" key="1">
    <source>
        <dbReference type="SAM" id="MobiDB-lite"/>
    </source>
</evidence>
<dbReference type="OrthoDB" id="292760at2"/>
<name>A0A1T4TBL5_9HYPH</name>
<dbReference type="InterPro" id="IPR053188">
    <property type="entry name" value="FkbM_Methyltransferase"/>
</dbReference>
<dbReference type="AlphaFoldDB" id="A0A1T4TBL5"/>
<keyword evidence="3" id="KW-0808">Transferase</keyword>
<sequence>MCPIAVNASPVMTRYLVEEKQIFASNPVIVVDVGARAGVNAEWAVFGDQARIYCFEPEQEECARLAASAPAHVTYIPAALGAVTGQATLYESRLAFSTGLYKTRMEYFGRFTNRDNGEVVAEHTIFVKSLRDAMRDHGIPQFDFIKLDTEGAELDILKGGGQAISSPGLLGVLSEIRLHAEINGSPPFSSLDAFLQAQGFRLYDLSVNHHSRTALPYPQLYDYRLPSGKRFYAYTTHGQLQDGDALYFRDLFGVPNLEPLALLKLCCFLEIYCLSDCAAELIVANREGLSGLVDPEKLLDLLARQMSDGRQGYQAYVEAYFSDSPAPAVADTSTGNGDAGAAGNGASQGRDDTACRCDSETAEAGGALKRLGDYLFGRKGR</sequence>
<keyword evidence="4" id="KW-1185">Reference proteome</keyword>
<dbReference type="Proteomes" id="UP000190092">
    <property type="component" value="Unassembled WGS sequence"/>
</dbReference>
<dbReference type="GO" id="GO:0008171">
    <property type="term" value="F:O-methyltransferase activity"/>
    <property type="evidence" value="ECO:0007669"/>
    <property type="project" value="TreeGrafter"/>
</dbReference>
<dbReference type="NCBIfam" id="TIGR01444">
    <property type="entry name" value="fkbM_fam"/>
    <property type="match status" value="1"/>
</dbReference>
<evidence type="ECO:0000259" key="2">
    <source>
        <dbReference type="Pfam" id="PF05050"/>
    </source>
</evidence>
<feature type="domain" description="Methyltransferase FkbM" evidence="2">
    <location>
        <begin position="32"/>
        <end position="202"/>
    </location>
</feature>
<dbReference type="GO" id="GO:0032259">
    <property type="term" value="P:methylation"/>
    <property type="evidence" value="ECO:0007669"/>
    <property type="project" value="UniProtKB-KW"/>
</dbReference>
<dbReference type="Gene3D" id="3.40.50.150">
    <property type="entry name" value="Vaccinia Virus protein VP39"/>
    <property type="match status" value="1"/>
</dbReference>
<evidence type="ECO:0000313" key="4">
    <source>
        <dbReference type="Proteomes" id="UP000190092"/>
    </source>
</evidence>
<dbReference type="PANTHER" id="PTHR36973">
    <property type="entry name" value="SLL1456 PROTEIN-RELATED"/>
    <property type="match status" value="1"/>
</dbReference>
<dbReference type="Pfam" id="PF05050">
    <property type="entry name" value="Methyltransf_21"/>
    <property type="match status" value="1"/>
</dbReference>
<protein>
    <submittedName>
        <fullName evidence="3">Methyltransferase, FkbM family</fullName>
    </submittedName>
</protein>